<feature type="signal peptide" evidence="10">
    <location>
        <begin position="1"/>
        <end position="17"/>
    </location>
</feature>
<evidence type="ECO:0000313" key="15">
    <source>
        <dbReference type="RefSeq" id="XP_065657632.1"/>
    </source>
</evidence>
<dbReference type="InterPro" id="IPR049883">
    <property type="entry name" value="NOTCH1_EGF-like"/>
</dbReference>
<dbReference type="PROSITE" id="PS00010">
    <property type="entry name" value="ASX_HYDROXYL"/>
    <property type="match status" value="6"/>
</dbReference>
<dbReference type="PANTHER" id="PTHR24416:SF583">
    <property type="entry name" value="RECEPTOR PROTEIN-TYROSINE KINASE"/>
    <property type="match status" value="1"/>
</dbReference>
<dbReference type="Pfam" id="PF07714">
    <property type="entry name" value="PK_Tyr_Ser-Thr"/>
    <property type="match status" value="1"/>
</dbReference>
<keyword evidence="3" id="KW-0677">Repeat</keyword>
<dbReference type="PROSITE" id="PS50026">
    <property type="entry name" value="EGF_3"/>
    <property type="match status" value="5"/>
</dbReference>
<dbReference type="Gene3D" id="2.10.25.10">
    <property type="entry name" value="Laminin"/>
    <property type="match status" value="7"/>
</dbReference>
<evidence type="ECO:0000256" key="10">
    <source>
        <dbReference type="SAM" id="SignalP"/>
    </source>
</evidence>
<keyword evidence="4" id="KW-0418">Kinase</keyword>
<dbReference type="RefSeq" id="XP_065657632.1">
    <property type="nucleotide sequence ID" value="XM_065801560.1"/>
</dbReference>
<dbReference type="InterPro" id="IPR017441">
    <property type="entry name" value="Protein_kinase_ATP_BS"/>
</dbReference>
<dbReference type="Gene3D" id="3.30.200.20">
    <property type="entry name" value="Phosphorylase Kinase, domain 1"/>
    <property type="match status" value="1"/>
</dbReference>
<keyword evidence="9" id="KW-1133">Transmembrane helix</keyword>
<feature type="domain" description="EGF-like" evidence="12">
    <location>
        <begin position="371"/>
        <end position="412"/>
    </location>
</feature>
<keyword evidence="9" id="KW-0472">Membrane</keyword>
<evidence type="ECO:0000256" key="6">
    <source>
        <dbReference type="ARBA" id="ARBA00051243"/>
    </source>
</evidence>
<evidence type="ECO:0000256" key="4">
    <source>
        <dbReference type="ARBA" id="ARBA00023137"/>
    </source>
</evidence>
<dbReference type="Pfam" id="PF07645">
    <property type="entry name" value="EGF_CA"/>
    <property type="match status" value="7"/>
</dbReference>
<evidence type="ECO:0000256" key="7">
    <source>
        <dbReference type="PROSITE-ProRule" id="PRU00076"/>
    </source>
</evidence>
<feature type="domain" description="EGF-like" evidence="12">
    <location>
        <begin position="898"/>
        <end position="940"/>
    </location>
</feature>
<evidence type="ECO:0000259" key="11">
    <source>
        <dbReference type="PROSITE" id="PS50011"/>
    </source>
</evidence>
<dbReference type="PRINTS" id="PR00109">
    <property type="entry name" value="TYRKINASE"/>
</dbReference>
<dbReference type="PROSITE" id="PS50011">
    <property type="entry name" value="PROTEIN_KINASE_DOM"/>
    <property type="match status" value="1"/>
</dbReference>
<keyword evidence="10" id="KW-0732">Signal</keyword>
<feature type="domain" description="Protein kinase" evidence="11">
    <location>
        <begin position="1011"/>
        <end position="1309"/>
    </location>
</feature>
<evidence type="ECO:0000256" key="2">
    <source>
        <dbReference type="ARBA" id="ARBA00022536"/>
    </source>
</evidence>
<keyword evidence="8" id="KW-0547">Nucleotide-binding</keyword>
<dbReference type="CDD" id="cd00054">
    <property type="entry name" value="EGF_CA"/>
    <property type="match status" value="7"/>
</dbReference>
<dbReference type="SUPFAM" id="SSF56112">
    <property type="entry name" value="Protein kinase-like (PK-like)"/>
    <property type="match status" value="1"/>
</dbReference>
<feature type="chain" id="PRO_5045025920" evidence="10">
    <location>
        <begin position="18"/>
        <end position="1343"/>
    </location>
</feature>
<dbReference type="InterPro" id="IPR018097">
    <property type="entry name" value="EGF_Ca-bd_CS"/>
</dbReference>
<feature type="binding site" evidence="8">
    <location>
        <position position="1037"/>
    </location>
    <ligand>
        <name>ATP</name>
        <dbReference type="ChEBI" id="CHEBI:30616"/>
    </ligand>
</feature>
<feature type="domain" description="EGF-like" evidence="12">
    <location>
        <begin position="811"/>
        <end position="850"/>
    </location>
</feature>
<gene>
    <name evidence="14 15" type="primary">LOC136082389</name>
</gene>
<accession>A0ABM4C7N7</accession>
<dbReference type="RefSeq" id="XP_065657631.1">
    <property type="nucleotide sequence ID" value="XM_065801559.1"/>
</dbReference>
<dbReference type="PROSITE" id="PS01186">
    <property type="entry name" value="EGF_2"/>
    <property type="match status" value="4"/>
</dbReference>
<dbReference type="GeneID" id="136082389"/>
<evidence type="ECO:0000313" key="13">
    <source>
        <dbReference type="Proteomes" id="UP001652625"/>
    </source>
</evidence>
<dbReference type="InterPro" id="IPR020635">
    <property type="entry name" value="Tyr_kinase_cat_dom"/>
</dbReference>
<reference evidence="14 15" key="1">
    <citation type="submission" date="2025-05" db="UniProtKB">
        <authorList>
            <consortium name="RefSeq"/>
        </authorList>
    </citation>
    <scope>IDENTIFICATION</scope>
</reference>
<dbReference type="Proteomes" id="UP001652625">
    <property type="component" value="Chromosome 07"/>
</dbReference>
<evidence type="ECO:0000256" key="8">
    <source>
        <dbReference type="PROSITE-ProRule" id="PRU10141"/>
    </source>
</evidence>
<dbReference type="InterPro" id="IPR008266">
    <property type="entry name" value="Tyr_kinase_AS"/>
</dbReference>
<dbReference type="Gene3D" id="1.10.510.10">
    <property type="entry name" value="Transferase(Phosphotransferase) domain 1"/>
    <property type="match status" value="1"/>
</dbReference>
<dbReference type="SMART" id="SM00181">
    <property type="entry name" value="EGF"/>
    <property type="match status" value="7"/>
</dbReference>
<keyword evidence="9" id="KW-0812">Transmembrane</keyword>
<dbReference type="CDD" id="cd00192">
    <property type="entry name" value="PTKc"/>
    <property type="match status" value="1"/>
</dbReference>
<feature type="transmembrane region" description="Helical" evidence="9">
    <location>
        <begin position="951"/>
        <end position="972"/>
    </location>
</feature>
<dbReference type="InterPro" id="IPR001881">
    <property type="entry name" value="EGF-like_Ca-bd_dom"/>
</dbReference>
<dbReference type="SMART" id="SM00219">
    <property type="entry name" value="TyrKc"/>
    <property type="match status" value="1"/>
</dbReference>
<name>A0ABM4C7N7_HYDVU</name>
<comment type="caution">
    <text evidence="7">Lacks conserved residue(s) required for the propagation of feature annotation.</text>
</comment>
<dbReference type="SMART" id="SM00179">
    <property type="entry name" value="EGF_CA"/>
    <property type="match status" value="7"/>
</dbReference>
<keyword evidence="4" id="KW-0808">Transferase</keyword>
<evidence type="ECO:0000256" key="5">
    <source>
        <dbReference type="ARBA" id="ARBA00023157"/>
    </source>
</evidence>
<dbReference type="InterPro" id="IPR000152">
    <property type="entry name" value="EGF-type_Asp/Asn_hydroxyl_site"/>
</dbReference>
<dbReference type="PANTHER" id="PTHR24416">
    <property type="entry name" value="TYROSINE-PROTEIN KINASE RECEPTOR"/>
    <property type="match status" value="1"/>
</dbReference>
<dbReference type="SUPFAM" id="SSF57196">
    <property type="entry name" value="EGF/Laminin"/>
    <property type="match status" value="1"/>
</dbReference>
<sequence length="1343" mass="153003">MRYSVFVLVLAVKYLNAGEYLVGNNPIRLSKGNQIAIISYIAKEYFVSLEVYPNEFANGRHSVILISELPFTEECDNVVLFIWFQNINGEGKLFISTKYGDCSNGFLSNSIGLHVWSNIEISQVLNGSVYNYTIKINNETVYSKRKKNPQDFLSARVYASDPSYESQNCLIKNLYFSNGVNNTIQSVVIPPPGYGFQDLSYFDKYSGWDIYNAGQVHYIYGGFDIYQAPQGYWIFTSDGLIVIYSSQINVIAVLSGIGYVTKDCNSSLCFINGLQNSSSTYKIDFLKNAWHYFEVVYGMKDADFFIALDLFPKHCEYIYLISVNVSFSDINECTAVNPSCSWSHGVCQNTYGSYLCSCEIGWMLDENSCIDVNECLRKSCFWSNGVCVNSIGSYFCTCERGWVIGQDNNSCVDINECITMSTPCSWGNGICQNTNGSYLCFYPKQLQDSSSFVHTLVDTATLISSGYLIALIPNLNKEFLLTFNFFPNKIDGRRSVICFSLEFETCTLSVLTITVDPEGSLVFIKSGNDHFNKFKCNVTLNVWSNVEITQISTIYSSEYNFTIKINKNVVFFTKIKNEYEYVNVRVYASDTFYTAQDSSIEKFYFKNGNIDNGSYPVILPLTGMNFNNIWAPHFDPFQKFYWNVSRFTKELNKNENKYKEPLGFYRISFKGLDVFINLFPTQLENANINFKVSLNTYALQPATLYAEFRLFNKKSVSRIPITVKSNFSISEIFLPFNPYQNAFYFEVYFDRYNNDTIYLFDVNPSLEDIDECNDIFRCPWTNSQCENTFGSYLCKCQKGWILGNDNSSCIDYNECSNVAHPCSWSNGLCQNTIGSYVCTCESGWRISLDDASCVDIDECNETSPCHGTNVVCKNNFGSYLCKCDQGWKLDNYNVSCVDIDECKETSPCHGNNVVCENRFGSYLCKCNQGWKLDVYNDSCIDTASASKTSTIVASIVIPLLIVIIIVITAVWIHKKKKKSQPIFNTDIYQKEKYLECEKKSADKWEINPNTINIDKKIGEGAFGNVFIANIDSNIVAKTCYGNQTRTVLLDTKEDFCINVAVKFLKDNANQSELNDFVEEIDLLKGIGYHKNIVNMIGCSTLQKPLCFVVEYMGNGDLLQFLKRRREKILKINSTSEEVSVDDNERVTPNDLISFAWQVASGMEYLSSIKLVHRDLAARNILVGADKIVKISDFALTRKVKADLNYMDCNNCRLPIKWMSIEAIFDQTFTTCSDVWAFGIVLFEIVTLGGTPYPTISNRELLPLLKTGYRMERPDNCSQFIFNCMLQCWNEDPLQRPTFSKLRDLFEKLLSQSTNYLSFEIDKESIYYKETSITSNSNDFNDLV</sequence>
<evidence type="ECO:0000313" key="14">
    <source>
        <dbReference type="RefSeq" id="XP_065657631.1"/>
    </source>
</evidence>
<protein>
    <submittedName>
        <fullName evidence="14 15">Uncharacterized protein LOC136082389 isoform X1</fullName>
    </submittedName>
</protein>
<dbReference type="PROSITE" id="PS01187">
    <property type="entry name" value="EGF_CA"/>
    <property type="match status" value="3"/>
</dbReference>
<dbReference type="InterPro" id="IPR050122">
    <property type="entry name" value="RTK"/>
</dbReference>
<feature type="domain" description="EGF-like" evidence="12">
    <location>
        <begin position="855"/>
        <end position="893"/>
    </location>
</feature>
<dbReference type="InterPro" id="IPR011009">
    <property type="entry name" value="Kinase-like_dom_sf"/>
</dbReference>
<dbReference type="InterPro" id="IPR001245">
    <property type="entry name" value="Ser-Thr/Tyr_kinase_cat_dom"/>
</dbReference>
<proteinExistence type="predicted"/>
<evidence type="ECO:0000256" key="3">
    <source>
        <dbReference type="ARBA" id="ARBA00022737"/>
    </source>
</evidence>
<keyword evidence="5" id="KW-1015">Disulfide bond</keyword>
<keyword evidence="13" id="KW-1185">Reference proteome</keyword>
<keyword evidence="4" id="KW-0829">Tyrosine-protein kinase</keyword>
<keyword evidence="2 7" id="KW-0245">EGF-like domain</keyword>
<organism evidence="13 14">
    <name type="scientific">Hydra vulgaris</name>
    <name type="common">Hydra</name>
    <name type="synonym">Hydra attenuata</name>
    <dbReference type="NCBI Taxonomy" id="6087"/>
    <lineage>
        <taxon>Eukaryota</taxon>
        <taxon>Metazoa</taxon>
        <taxon>Cnidaria</taxon>
        <taxon>Hydrozoa</taxon>
        <taxon>Hydroidolina</taxon>
        <taxon>Anthoathecata</taxon>
        <taxon>Aplanulata</taxon>
        <taxon>Hydridae</taxon>
        <taxon>Hydra</taxon>
    </lineage>
</organism>
<dbReference type="PROSITE" id="PS00109">
    <property type="entry name" value="PROTEIN_KINASE_TYR"/>
    <property type="match status" value="1"/>
</dbReference>
<comment type="subcellular location">
    <subcellularLocation>
        <location evidence="1">Membrane</location>
        <topology evidence="1">Single-pass type I membrane protein</topology>
    </subcellularLocation>
</comment>
<dbReference type="PROSITE" id="PS00107">
    <property type="entry name" value="PROTEIN_KINASE_ATP"/>
    <property type="match status" value="1"/>
</dbReference>
<feature type="domain" description="EGF-like" evidence="12">
    <location>
        <begin position="329"/>
        <end position="370"/>
    </location>
</feature>
<keyword evidence="8" id="KW-0067">ATP-binding</keyword>
<evidence type="ECO:0000256" key="9">
    <source>
        <dbReference type="SAM" id="Phobius"/>
    </source>
</evidence>
<dbReference type="InterPro" id="IPR000719">
    <property type="entry name" value="Prot_kinase_dom"/>
</dbReference>
<dbReference type="SUPFAM" id="SSF57184">
    <property type="entry name" value="Growth factor receptor domain"/>
    <property type="match status" value="2"/>
</dbReference>
<evidence type="ECO:0000259" key="12">
    <source>
        <dbReference type="PROSITE" id="PS50026"/>
    </source>
</evidence>
<dbReference type="InterPro" id="IPR000742">
    <property type="entry name" value="EGF"/>
</dbReference>
<comment type="catalytic activity">
    <reaction evidence="6">
        <text>L-tyrosyl-[protein] + ATP = O-phospho-L-tyrosyl-[protein] + ADP + H(+)</text>
        <dbReference type="Rhea" id="RHEA:10596"/>
        <dbReference type="Rhea" id="RHEA-COMP:10136"/>
        <dbReference type="Rhea" id="RHEA-COMP:20101"/>
        <dbReference type="ChEBI" id="CHEBI:15378"/>
        <dbReference type="ChEBI" id="CHEBI:30616"/>
        <dbReference type="ChEBI" id="CHEBI:46858"/>
        <dbReference type="ChEBI" id="CHEBI:61978"/>
        <dbReference type="ChEBI" id="CHEBI:456216"/>
        <dbReference type="EC" id="2.7.10.1"/>
    </reaction>
</comment>
<dbReference type="InterPro" id="IPR009030">
    <property type="entry name" value="Growth_fac_rcpt_cys_sf"/>
</dbReference>
<evidence type="ECO:0000256" key="1">
    <source>
        <dbReference type="ARBA" id="ARBA00004479"/>
    </source>
</evidence>